<gene>
    <name evidence="2" type="ORF">H0235_013710</name>
</gene>
<reference evidence="2" key="1">
    <citation type="journal article" date="2020" name="G3 (Bethesda)">
        <title>High-Quality Assemblies for Three Invasive Social Wasps from the &lt;i&gt;Vespula&lt;/i&gt; Genus.</title>
        <authorList>
            <person name="Harrop T.W.R."/>
            <person name="Guhlin J."/>
            <person name="McLaughlin G.M."/>
            <person name="Permina E."/>
            <person name="Stockwell P."/>
            <person name="Gilligan J."/>
            <person name="Le Lec M.F."/>
            <person name="Gruber M.A.M."/>
            <person name="Quinn O."/>
            <person name="Lovegrove M."/>
            <person name="Duncan E.J."/>
            <person name="Remnant E.J."/>
            <person name="Van Eeckhoven J."/>
            <person name="Graham B."/>
            <person name="Knapp R.A."/>
            <person name="Langford K.W."/>
            <person name="Kronenberg Z."/>
            <person name="Press M.O."/>
            <person name="Eacker S.M."/>
            <person name="Wilson-Rankin E.E."/>
            <person name="Purcell J."/>
            <person name="Lester P.J."/>
            <person name="Dearden P.K."/>
        </authorList>
    </citation>
    <scope>NUCLEOTIDE SEQUENCE</scope>
    <source>
        <strain evidence="2">Volc-1</strain>
    </source>
</reference>
<feature type="transmembrane region" description="Helical" evidence="1">
    <location>
        <begin position="190"/>
        <end position="211"/>
    </location>
</feature>
<keyword evidence="3" id="KW-1185">Reference proteome</keyword>
<keyword evidence="1" id="KW-0472">Membrane</keyword>
<name>A0A834KQH9_VESPE</name>
<evidence type="ECO:0000256" key="1">
    <source>
        <dbReference type="SAM" id="Phobius"/>
    </source>
</evidence>
<comment type="caution">
    <text evidence="2">The sequence shown here is derived from an EMBL/GenBank/DDBJ whole genome shotgun (WGS) entry which is preliminary data.</text>
</comment>
<dbReference type="Proteomes" id="UP000600918">
    <property type="component" value="Unassembled WGS sequence"/>
</dbReference>
<proteinExistence type="predicted"/>
<organism evidence="2 3">
    <name type="scientific">Vespula pensylvanica</name>
    <name type="common">Western yellow jacket</name>
    <name type="synonym">Wasp</name>
    <dbReference type="NCBI Taxonomy" id="30213"/>
    <lineage>
        <taxon>Eukaryota</taxon>
        <taxon>Metazoa</taxon>
        <taxon>Ecdysozoa</taxon>
        <taxon>Arthropoda</taxon>
        <taxon>Hexapoda</taxon>
        <taxon>Insecta</taxon>
        <taxon>Pterygota</taxon>
        <taxon>Neoptera</taxon>
        <taxon>Endopterygota</taxon>
        <taxon>Hymenoptera</taxon>
        <taxon>Apocrita</taxon>
        <taxon>Aculeata</taxon>
        <taxon>Vespoidea</taxon>
        <taxon>Vespidae</taxon>
        <taxon>Vespinae</taxon>
        <taxon>Vespula</taxon>
    </lineage>
</organism>
<evidence type="ECO:0000313" key="3">
    <source>
        <dbReference type="Proteomes" id="UP000600918"/>
    </source>
</evidence>
<dbReference type="AlphaFoldDB" id="A0A834KQH9"/>
<evidence type="ECO:0000313" key="2">
    <source>
        <dbReference type="EMBL" id="KAF7411103.1"/>
    </source>
</evidence>
<dbReference type="EMBL" id="JACSDY010000013">
    <property type="protein sequence ID" value="KAF7411103.1"/>
    <property type="molecule type" value="Genomic_DNA"/>
</dbReference>
<accession>A0A834KQH9</accession>
<sequence>MEKISHRNNENKCNFCECGKSYCQISLELGISRVTCFQTIKIHRLSETDRFKIAVEINSEINPDLDKKVSVQKIRHHLNEFGLMGQMAQKKNIHLGKKSMSRNYICHWTQVVEVPYLSVRSIMSINETGSIYYIEGIMTHFKYFDIIKDLLLSYASNEIPKVWIYQADNDPKYMACIAFRLMSKMYFRRTIVVSSKTLIIFMVILRVLSIVCENVIKRYQDRKLILLVTDGYLQFASEEKLTKYNTLNMI</sequence>
<keyword evidence="1" id="KW-1133">Transmembrane helix</keyword>
<keyword evidence="1" id="KW-0812">Transmembrane</keyword>
<protein>
    <submittedName>
        <fullName evidence="2">Uncharacterized protein</fullName>
    </submittedName>
</protein>